<dbReference type="GeneID" id="36407426"/>
<reference evidence="2" key="1">
    <citation type="submission" date="2014-09" db="EMBL/GenBank/DDBJ databases">
        <authorList>
            <person name="Sharma Rahul"/>
            <person name="Thines Marco"/>
        </authorList>
    </citation>
    <scope>NUCLEOTIDE SEQUENCE [LARGE SCALE GENOMIC DNA]</scope>
</reference>
<evidence type="ECO:0000313" key="2">
    <source>
        <dbReference type="Proteomes" id="UP000054928"/>
    </source>
</evidence>
<dbReference type="Proteomes" id="UP000054928">
    <property type="component" value="Unassembled WGS sequence"/>
</dbReference>
<keyword evidence="2" id="KW-1185">Reference proteome</keyword>
<accession>A0A0P1AM87</accession>
<evidence type="ECO:0000313" key="1">
    <source>
        <dbReference type="EMBL" id="CEG42065.1"/>
    </source>
</evidence>
<name>A0A0P1AM87_PLAHL</name>
<dbReference type="EMBL" id="CCYD01000610">
    <property type="protein sequence ID" value="CEG42065.1"/>
    <property type="molecule type" value="Genomic_DNA"/>
</dbReference>
<sequence length="93" mass="10350">MSGGPADTPGLQPVSYEAEEHKLDHFTTEDEAIALIPLIEHDTFRHLRQQFVVPMEGVNVSGSTFFSWHKRKVRTNFISSPSAQQAPSDGDNI</sequence>
<organism evidence="1 2">
    <name type="scientific">Plasmopara halstedii</name>
    <name type="common">Downy mildew of sunflower</name>
    <dbReference type="NCBI Taxonomy" id="4781"/>
    <lineage>
        <taxon>Eukaryota</taxon>
        <taxon>Sar</taxon>
        <taxon>Stramenopiles</taxon>
        <taxon>Oomycota</taxon>
        <taxon>Peronosporomycetes</taxon>
        <taxon>Peronosporales</taxon>
        <taxon>Peronosporaceae</taxon>
        <taxon>Plasmopara</taxon>
    </lineage>
</organism>
<dbReference type="RefSeq" id="XP_024578434.1">
    <property type="nucleotide sequence ID" value="XM_024727904.1"/>
</dbReference>
<protein>
    <submittedName>
        <fullName evidence="1">Uncharacterized protein</fullName>
    </submittedName>
</protein>
<proteinExistence type="predicted"/>
<dbReference type="AlphaFoldDB" id="A0A0P1AM87"/>